<evidence type="ECO:0000256" key="1">
    <source>
        <dbReference type="SAM" id="MobiDB-lite"/>
    </source>
</evidence>
<gene>
    <name evidence="2" type="ORF">MCOS_LOCUS2397</name>
</gene>
<reference evidence="4" key="1">
    <citation type="submission" date="2017-02" db="UniProtKB">
        <authorList>
            <consortium name="WormBaseParasite"/>
        </authorList>
    </citation>
    <scope>IDENTIFICATION</scope>
</reference>
<feature type="region of interest" description="Disordered" evidence="1">
    <location>
        <begin position="1"/>
        <end position="28"/>
    </location>
</feature>
<sequence length="652" mass="69267">PSASKTFPRPASTSEAKSVESPSTTNKNRFSIAALTAVEDASTVTSKPSSPPPKAPSAQNGCGVGHAPTLWLERLSSGGAICDEEEVRQLAHLLFTDPVFAEQVSRLPCVALLFPQIMAFYQQHQDHQRLAALAAAQAAMLASTSQSFANTHASQHNSIGSATMSSYLLPADASSTKMLPPPPPPPPPLQLSHPTFMTPAPSLAAITPSSSSTTAPSGHPVAPPPPLTPSPALFHSSAMAAAIAAGMQAPANPAGFPSHPSAMHQQLMSAHFLSAPPPSVSGAAPQPPPPHPFLVAPPHQPTFWGQHPRLHPAPPGFPYLTVSAPDIAALPCVDYSIVPPPPSANLSAPTARKPPVVDAVDLTSPSSCLAASSSSSTTPQTGRSGKRHVATQPHALFGFPNFWAHQRSPVAVVPPVQQQHHQQAHIHRRAHSLVAPLPRFCDLFRIEGVPSCSGATAHLRICFHILMDKAHGLKPVNPSDPWWYASAGRNLPRPKPRDRPGLHPMPPHLSRFSNYEHILQTAFPIGVGGGGGGGTSAVQASPHHPIAIDLTRSPSPHVGLQLPQARKPLQHDFLRPTDGATKYFLHHHHHHHQQQQQHQQQEAEAILALKRRRVVTDASAASQLPASGHHQNGGIRLPMGLPFPQLPFRHPM</sequence>
<evidence type="ECO:0000313" key="3">
    <source>
        <dbReference type="Proteomes" id="UP000267029"/>
    </source>
</evidence>
<protein>
    <submittedName>
        <fullName evidence="4">ARID domain-containing protein</fullName>
    </submittedName>
</protein>
<name>A0A0R3U6J1_MESCO</name>
<dbReference type="EMBL" id="UXSR01000386">
    <property type="protein sequence ID" value="VDD76394.1"/>
    <property type="molecule type" value="Genomic_DNA"/>
</dbReference>
<dbReference type="OrthoDB" id="6275993at2759"/>
<feature type="region of interest" description="Disordered" evidence="1">
    <location>
        <begin position="41"/>
        <end position="62"/>
    </location>
</feature>
<evidence type="ECO:0000313" key="2">
    <source>
        <dbReference type="EMBL" id="VDD76394.1"/>
    </source>
</evidence>
<accession>A0A0R3U6J1</accession>
<feature type="region of interest" description="Disordered" evidence="1">
    <location>
        <begin position="618"/>
        <end position="652"/>
    </location>
</feature>
<feature type="region of interest" description="Disordered" evidence="1">
    <location>
        <begin position="366"/>
        <end position="387"/>
    </location>
</feature>
<dbReference type="AlphaFoldDB" id="A0A0R3U6J1"/>
<feature type="compositionally biased region" description="Low complexity" evidence="1">
    <location>
        <begin position="198"/>
        <end position="220"/>
    </location>
</feature>
<reference evidence="2 3" key="2">
    <citation type="submission" date="2018-10" db="EMBL/GenBank/DDBJ databases">
        <authorList>
            <consortium name="Pathogen Informatics"/>
        </authorList>
    </citation>
    <scope>NUCLEOTIDE SEQUENCE [LARGE SCALE GENOMIC DNA]</scope>
</reference>
<feature type="compositionally biased region" description="Pro residues" evidence="1">
    <location>
        <begin position="179"/>
        <end position="189"/>
    </location>
</feature>
<proteinExistence type="predicted"/>
<feature type="region of interest" description="Disordered" evidence="1">
    <location>
        <begin position="173"/>
        <end position="233"/>
    </location>
</feature>
<organism evidence="4">
    <name type="scientific">Mesocestoides corti</name>
    <name type="common">Flatworm</name>
    <dbReference type="NCBI Taxonomy" id="53468"/>
    <lineage>
        <taxon>Eukaryota</taxon>
        <taxon>Metazoa</taxon>
        <taxon>Spiralia</taxon>
        <taxon>Lophotrochozoa</taxon>
        <taxon>Platyhelminthes</taxon>
        <taxon>Cestoda</taxon>
        <taxon>Eucestoda</taxon>
        <taxon>Cyclophyllidea</taxon>
        <taxon>Mesocestoididae</taxon>
        <taxon>Mesocestoides</taxon>
    </lineage>
</organism>
<keyword evidence="3" id="KW-1185">Reference proteome</keyword>
<evidence type="ECO:0000313" key="4">
    <source>
        <dbReference type="WBParaSite" id="MCOS_0000239601-mRNA-1"/>
    </source>
</evidence>
<dbReference type="Proteomes" id="UP000267029">
    <property type="component" value="Unassembled WGS sequence"/>
</dbReference>
<feature type="compositionally biased region" description="Low complexity" evidence="1">
    <location>
        <begin position="366"/>
        <end position="379"/>
    </location>
</feature>
<dbReference type="WBParaSite" id="MCOS_0000239601-mRNA-1">
    <property type="protein sequence ID" value="MCOS_0000239601-mRNA-1"/>
    <property type="gene ID" value="MCOS_0000239601"/>
</dbReference>